<evidence type="ECO:0000256" key="6">
    <source>
        <dbReference type="SAM" id="Phobius"/>
    </source>
</evidence>
<comment type="caution">
    <text evidence="8">The sequence shown here is derived from an EMBL/GenBank/DDBJ whole genome shotgun (WGS) entry which is preliminary data.</text>
</comment>
<keyword evidence="6" id="KW-1133">Transmembrane helix</keyword>
<accession>A0A936YWH4</accession>
<evidence type="ECO:0000259" key="7">
    <source>
        <dbReference type="PROSITE" id="PS51352"/>
    </source>
</evidence>
<organism evidence="8 9">
    <name type="scientific">Ramlibacter monticola</name>
    <dbReference type="NCBI Taxonomy" id="1926872"/>
    <lineage>
        <taxon>Bacteria</taxon>
        <taxon>Pseudomonadati</taxon>
        <taxon>Pseudomonadota</taxon>
        <taxon>Betaproteobacteria</taxon>
        <taxon>Burkholderiales</taxon>
        <taxon>Comamonadaceae</taxon>
        <taxon>Ramlibacter</taxon>
    </lineage>
</organism>
<dbReference type="GO" id="GO:0017004">
    <property type="term" value="P:cytochrome complex assembly"/>
    <property type="evidence" value="ECO:0007669"/>
    <property type="project" value="UniProtKB-KW"/>
</dbReference>
<dbReference type="InterPro" id="IPR013766">
    <property type="entry name" value="Thioredoxin_domain"/>
</dbReference>
<keyword evidence="5" id="KW-0676">Redox-active center</keyword>
<keyword evidence="9" id="KW-1185">Reference proteome</keyword>
<keyword evidence="6" id="KW-0812">Transmembrane</keyword>
<dbReference type="Gene3D" id="3.40.30.10">
    <property type="entry name" value="Glutaredoxin"/>
    <property type="match status" value="1"/>
</dbReference>
<dbReference type="Proteomes" id="UP000599109">
    <property type="component" value="Unassembled WGS sequence"/>
</dbReference>
<dbReference type="InterPro" id="IPR017937">
    <property type="entry name" value="Thioredoxin_CS"/>
</dbReference>
<reference evidence="8 9" key="1">
    <citation type="journal article" date="2017" name="Int. J. Syst. Evol. Microbiol.">
        <title>Ramlibacter monticola sp. nov., isolated from forest soil.</title>
        <authorList>
            <person name="Chaudhary D.K."/>
            <person name="Kim J."/>
        </authorList>
    </citation>
    <scope>NUCLEOTIDE SEQUENCE [LARGE SCALE GENOMIC DNA]</scope>
    <source>
        <strain evidence="8 9">KACC 19175</strain>
    </source>
</reference>
<keyword evidence="4" id="KW-1015">Disulfide bond</keyword>
<dbReference type="InterPro" id="IPR004799">
    <property type="entry name" value="Periplasmic_diS_OxRdtase_DsbE"/>
</dbReference>
<sequence>MKVKHLIPLAIFLVIAIFLGIGLTRDPRKLPSTFIDKPAPAFRVPQVHAADKTFSPEDMKGQVWMLNVWASWCTACRVEHPLLVEIARSNAVPLIGLDYKDKREDALKMLEQQGDPYRLSAFDLDGRVGIDFGVYGVPETFIIDKNGVIRHKQIGPITPEALQNEILPLIAKLKAA</sequence>
<evidence type="ECO:0000313" key="9">
    <source>
        <dbReference type="Proteomes" id="UP000599109"/>
    </source>
</evidence>
<gene>
    <name evidence="8" type="ORF">JJ685_06180</name>
</gene>
<feature type="transmembrane region" description="Helical" evidence="6">
    <location>
        <begin position="6"/>
        <end position="24"/>
    </location>
</feature>
<dbReference type="EMBL" id="JAEQNE010000001">
    <property type="protein sequence ID" value="MBL0390729.1"/>
    <property type="molecule type" value="Genomic_DNA"/>
</dbReference>
<dbReference type="PROSITE" id="PS00194">
    <property type="entry name" value="THIOREDOXIN_1"/>
    <property type="match status" value="1"/>
</dbReference>
<dbReference type="NCBIfam" id="TIGR00385">
    <property type="entry name" value="dsbE"/>
    <property type="match status" value="1"/>
</dbReference>
<dbReference type="InterPro" id="IPR050553">
    <property type="entry name" value="Thioredoxin_ResA/DsbE_sf"/>
</dbReference>
<dbReference type="Pfam" id="PF08534">
    <property type="entry name" value="Redoxin"/>
    <property type="match status" value="1"/>
</dbReference>
<comment type="subcellular location">
    <subcellularLocation>
        <location evidence="1">Cell envelope</location>
    </subcellularLocation>
</comment>
<comment type="similarity">
    <text evidence="2">Belongs to the thioredoxin family. DsbE subfamily.</text>
</comment>
<evidence type="ECO:0000256" key="3">
    <source>
        <dbReference type="ARBA" id="ARBA00022748"/>
    </source>
</evidence>
<feature type="domain" description="Thioredoxin" evidence="7">
    <location>
        <begin position="33"/>
        <end position="171"/>
    </location>
</feature>
<dbReference type="PANTHER" id="PTHR42852:SF6">
    <property type="entry name" value="THIOL:DISULFIDE INTERCHANGE PROTEIN DSBE"/>
    <property type="match status" value="1"/>
</dbReference>
<dbReference type="GO" id="GO:0030288">
    <property type="term" value="C:outer membrane-bounded periplasmic space"/>
    <property type="evidence" value="ECO:0007669"/>
    <property type="project" value="InterPro"/>
</dbReference>
<dbReference type="InterPro" id="IPR013740">
    <property type="entry name" value="Redoxin"/>
</dbReference>
<protein>
    <submittedName>
        <fullName evidence="8">DsbE family thiol:disulfide interchange protein</fullName>
    </submittedName>
</protein>
<dbReference type="AlphaFoldDB" id="A0A936YWH4"/>
<dbReference type="GO" id="GO:0015036">
    <property type="term" value="F:disulfide oxidoreductase activity"/>
    <property type="evidence" value="ECO:0007669"/>
    <property type="project" value="InterPro"/>
</dbReference>
<keyword evidence="3" id="KW-0201">Cytochrome c-type biogenesis</keyword>
<dbReference type="CDD" id="cd03010">
    <property type="entry name" value="TlpA_like_DsbE"/>
    <property type="match status" value="1"/>
</dbReference>
<dbReference type="InterPro" id="IPR036249">
    <property type="entry name" value="Thioredoxin-like_sf"/>
</dbReference>
<dbReference type="PROSITE" id="PS51352">
    <property type="entry name" value="THIOREDOXIN_2"/>
    <property type="match status" value="1"/>
</dbReference>
<evidence type="ECO:0000313" key="8">
    <source>
        <dbReference type="EMBL" id="MBL0390729.1"/>
    </source>
</evidence>
<keyword evidence="6" id="KW-0472">Membrane</keyword>
<dbReference type="PANTHER" id="PTHR42852">
    <property type="entry name" value="THIOL:DISULFIDE INTERCHANGE PROTEIN DSBE"/>
    <property type="match status" value="1"/>
</dbReference>
<evidence type="ECO:0000256" key="5">
    <source>
        <dbReference type="ARBA" id="ARBA00023284"/>
    </source>
</evidence>
<name>A0A936YWH4_9BURK</name>
<evidence type="ECO:0000256" key="2">
    <source>
        <dbReference type="ARBA" id="ARBA00007758"/>
    </source>
</evidence>
<proteinExistence type="inferred from homology"/>
<dbReference type="RefSeq" id="WP_201673311.1">
    <property type="nucleotide sequence ID" value="NZ_JAEQNE010000001.1"/>
</dbReference>
<dbReference type="SUPFAM" id="SSF52833">
    <property type="entry name" value="Thioredoxin-like"/>
    <property type="match status" value="1"/>
</dbReference>
<evidence type="ECO:0000256" key="1">
    <source>
        <dbReference type="ARBA" id="ARBA00004196"/>
    </source>
</evidence>
<evidence type="ECO:0000256" key="4">
    <source>
        <dbReference type="ARBA" id="ARBA00023157"/>
    </source>
</evidence>